<protein>
    <submittedName>
        <fullName evidence="2">Uncharacterized protein</fullName>
    </submittedName>
</protein>
<feature type="transmembrane region" description="Helical" evidence="1">
    <location>
        <begin position="12"/>
        <end position="36"/>
    </location>
</feature>
<evidence type="ECO:0000256" key="1">
    <source>
        <dbReference type="SAM" id="Phobius"/>
    </source>
</evidence>
<accession>A0A1Z8JRR8</accession>
<reference evidence="2 3" key="1">
    <citation type="submission" date="2017-05" db="EMBL/GenBank/DDBJ databases">
        <title>The Genome Sequence of Candida krusei Ckrusei653.</title>
        <authorList>
            <person name="Cuomo C."/>
            <person name="Forche A."/>
            <person name="Young S."/>
            <person name="Abouelleil A."/>
            <person name="Cao P."/>
            <person name="Chapman S."/>
            <person name="Cusick C."/>
            <person name="Shea T."/>
            <person name="Nusbaum C."/>
            <person name="Birren B."/>
        </authorList>
    </citation>
    <scope>NUCLEOTIDE SEQUENCE [LARGE SCALE GENOMIC DNA]</scope>
    <source>
        <strain evidence="2 3">Ckrusei653</strain>
    </source>
</reference>
<evidence type="ECO:0000313" key="2">
    <source>
        <dbReference type="EMBL" id="OUT23279.1"/>
    </source>
</evidence>
<keyword evidence="1" id="KW-0472">Membrane</keyword>
<sequence length="370" mass="43287">MLIAAPLFLFRSWVYTFISVVTALFVLLPSSVIIYLHFQSTLVPQSTPIMKLQFQYIDNSGPFSLYNLSESAISQVKPWEDANKNIFTHIEQVLTIHMKYLKLTNGNEIGGIRLSVLNNSAMPEFKKSTSFDNRKVWPFKSINEKNNELTIFRADRKYKSWNEIIGKSFAKNVPFLSSIDENINKKISGLLDYIMPRWTIQLLVPEGLQYLFSWNNLRDVFTKRDDFKRGEFDFHSSNNINKNKYLQTYDLMETFGEFDNFNIHTFLTGFILFEGQLKYQDINDTSLLVELDTDDVFVVNAYAKLEYVLKGIRWWVYWWPGMCFLLGVGFIWAVSLSTCLSVSWGGYVLWNIFMKMFDSTQKSSSRYIRD</sequence>
<dbReference type="EMBL" id="NHMM01000002">
    <property type="protein sequence ID" value="OUT23279.1"/>
    <property type="molecule type" value="Genomic_DNA"/>
</dbReference>
<gene>
    <name evidence="2" type="ORF">CAS74_001597</name>
</gene>
<evidence type="ECO:0000313" key="3">
    <source>
        <dbReference type="Proteomes" id="UP000195871"/>
    </source>
</evidence>
<name>A0A1Z8JRR8_PICKU</name>
<comment type="caution">
    <text evidence="2">The sequence shown here is derived from an EMBL/GenBank/DDBJ whole genome shotgun (WGS) entry which is preliminary data.</text>
</comment>
<feature type="transmembrane region" description="Helical" evidence="1">
    <location>
        <begin position="340"/>
        <end position="357"/>
    </location>
</feature>
<keyword evidence="1" id="KW-1133">Transmembrane helix</keyword>
<dbReference type="Proteomes" id="UP000195871">
    <property type="component" value="Unassembled WGS sequence"/>
</dbReference>
<dbReference type="AlphaFoldDB" id="A0A1Z8JRR8"/>
<proteinExistence type="predicted"/>
<keyword evidence="1" id="KW-0812">Transmembrane</keyword>
<organism evidence="2 3">
    <name type="scientific">Pichia kudriavzevii</name>
    <name type="common">Yeast</name>
    <name type="synonym">Issatchenkia orientalis</name>
    <dbReference type="NCBI Taxonomy" id="4909"/>
    <lineage>
        <taxon>Eukaryota</taxon>
        <taxon>Fungi</taxon>
        <taxon>Dikarya</taxon>
        <taxon>Ascomycota</taxon>
        <taxon>Saccharomycotina</taxon>
        <taxon>Pichiomycetes</taxon>
        <taxon>Pichiales</taxon>
        <taxon>Pichiaceae</taxon>
        <taxon>Pichia</taxon>
    </lineage>
</organism>
<dbReference type="VEuPathDB" id="FungiDB:C5L36_0A03900"/>